<evidence type="ECO:0000313" key="1">
    <source>
        <dbReference type="EMBL" id="KAK2596702.1"/>
    </source>
</evidence>
<dbReference type="PANTHER" id="PTHR28086">
    <property type="entry name" value="UPF0662 PROTEIN YPL260W"/>
    <property type="match status" value="1"/>
</dbReference>
<dbReference type="Pfam" id="PF10303">
    <property type="entry name" value="DUF2408"/>
    <property type="match status" value="2"/>
</dbReference>
<dbReference type="InterPro" id="IPR018810">
    <property type="entry name" value="UPF0662"/>
</dbReference>
<dbReference type="Proteomes" id="UP001251528">
    <property type="component" value="Unassembled WGS sequence"/>
</dbReference>
<proteinExistence type="predicted"/>
<dbReference type="AlphaFoldDB" id="A0AAJ0CN03"/>
<name>A0AAJ0CN03_9HYPO</name>
<reference evidence="1" key="1">
    <citation type="submission" date="2023-06" db="EMBL/GenBank/DDBJ databases">
        <title>Conoideocrella luteorostrata (Hypocreales: Clavicipitaceae), a potential biocontrol fungus for elongate hemlock scale in United States Christmas tree production areas.</title>
        <authorList>
            <person name="Barrett H."/>
            <person name="Lovett B."/>
            <person name="Macias A.M."/>
            <person name="Stajich J.E."/>
            <person name="Kasson M.T."/>
        </authorList>
    </citation>
    <scope>NUCLEOTIDE SEQUENCE</scope>
    <source>
        <strain evidence="1">ARSEF 14590</strain>
    </source>
</reference>
<comment type="caution">
    <text evidence="1">The sequence shown here is derived from an EMBL/GenBank/DDBJ whole genome shotgun (WGS) entry which is preliminary data.</text>
</comment>
<dbReference type="GO" id="GO:0005737">
    <property type="term" value="C:cytoplasm"/>
    <property type="evidence" value="ECO:0007669"/>
    <property type="project" value="TreeGrafter"/>
</dbReference>
<gene>
    <name evidence="1" type="ORF">QQS21_006217</name>
</gene>
<accession>A0AAJ0CN03</accession>
<keyword evidence="2" id="KW-1185">Reference proteome</keyword>
<protein>
    <submittedName>
        <fullName evidence="1">Uncharacterized protein</fullName>
    </submittedName>
</protein>
<dbReference type="PANTHER" id="PTHR28086:SF1">
    <property type="entry name" value="CU(2+) SUPPRESSING AND BLEOMYCIN SENSITIVE PROTEIN 1"/>
    <property type="match status" value="1"/>
</dbReference>
<evidence type="ECO:0000313" key="2">
    <source>
        <dbReference type="Proteomes" id="UP001251528"/>
    </source>
</evidence>
<dbReference type="EMBL" id="JASWJB010000112">
    <property type="protein sequence ID" value="KAK2596702.1"/>
    <property type="molecule type" value="Genomic_DNA"/>
</dbReference>
<sequence>MDTPAIPAPRDVREQAILDRLSIIRDQLLLLKQDRTTYIRSQDVIPLYDQTIEQVKELNDIRADTSYHEENRLDKVLEGCFQLLSLFYLTIGRNNEAPAAFALTSTIKRLLDHLTEAALYSAKDLESIKSILDETAKAISQAQKTEESKAKHSPYLLTLLSKRVALCKSMLENLLKRLEGIGGPLLQTHEKLISILRQISLANTKSKFSTTEVQKLRNQLLEVGEKRKDGKFVCSEGHIPPGEAQICELYERCVKWSDIVLERKGNVPEQWRPTYDVLVGIRNDLEKLALTQAWSLRETDLYDFQRQLDKIDESRQNGNFYDDKGQPADLWTQRTMLYLIRRSYAYIYSFMLSSEPVSEALLPIYNQLQTLKRCLIEVKKNGGVASVRELYPYSMKLNSLDNMRVDGKFVVNDDIPEGQGSVSELLAECFDLNYELRVAAEEGVNGD</sequence>
<organism evidence="1 2">
    <name type="scientific">Conoideocrella luteorostrata</name>
    <dbReference type="NCBI Taxonomy" id="1105319"/>
    <lineage>
        <taxon>Eukaryota</taxon>
        <taxon>Fungi</taxon>
        <taxon>Dikarya</taxon>
        <taxon>Ascomycota</taxon>
        <taxon>Pezizomycotina</taxon>
        <taxon>Sordariomycetes</taxon>
        <taxon>Hypocreomycetidae</taxon>
        <taxon>Hypocreales</taxon>
        <taxon>Clavicipitaceae</taxon>
        <taxon>Conoideocrella</taxon>
    </lineage>
</organism>
<dbReference type="GO" id="GO:0005634">
    <property type="term" value="C:nucleus"/>
    <property type="evidence" value="ECO:0007669"/>
    <property type="project" value="TreeGrafter"/>
</dbReference>